<dbReference type="InterPro" id="IPR001245">
    <property type="entry name" value="Ser-Thr/Tyr_kinase_cat_dom"/>
</dbReference>
<evidence type="ECO:0000256" key="2">
    <source>
        <dbReference type="ARBA" id="ARBA00022999"/>
    </source>
</evidence>
<dbReference type="InterPro" id="IPR016251">
    <property type="entry name" value="Tyr_kinase_non-rcpt_Jak/Tyk2"/>
</dbReference>
<dbReference type="Gene3D" id="1.10.510.10">
    <property type="entry name" value="Transferase(Phosphotransferase) domain 1"/>
    <property type="match status" value="2"/>
</dbReference>
<proteinExistence type="predicted"/>
<dbReference type="PRINTS" id="PR01823">
    <property type="entry name" value="JANUSKINASE"/>
</dbReference>
<dbReference type="PROSITE" id="PS50057">
    <property type="entry name" value="FERM_3"/>
    <property type="match status" value="1"/>
</dbReference>
<organism evidence="8 9">
    <name type="scientific">Clavelina lepadiformis</name>
    <name type="common">Light-bulb sea squirt</name>
    <name type="synonym">Ascidia lepadiformis</name>
    <dbReference type="NCBI Taxonomy" id="159417"/>
    <lineage>
        <taxon>Eukaryota</taxon>
        <taxon>Metazoa</taxon>
        <taxon>Chordata</taxon>
        <taxon>Tunicata</taxon>
        <taxon>Ascidiacea</taxon>
        <taxon>Aplousobranchia</taxon>
        <taxon>Clavelinidae</taxon>
        <taxon>Clavelina</taxon>
    </lineage>
</organism>
<dbReference type="PANTHER" id="PTHR45807">
    <property type="entry name" value="TYROSINE-PROTEIN KINASE HOPSCOTCH"/>
    <property type="match status" value="1"/>
</dbReference>
<evidence type="ECO:0000256" key="1">
    <source>
        <dbReference type="ARBA" id="ARBA00011903"/>
    </source>
</evidence>
<dbReference type="Proteomes" id="UP001642483">
    <property type="component" value="Unassembled WGS sequence"/>
</dbReference>
<keyword evidence="3" id="KW-0829">Tyrosine-protein kinase</keyword>
<dbReference type="SUPFAM" id="SSF56112">
    <property type="entry name" value="Protein kinase-like (PK-like)"/>
    <property type="match status" value="2"/>
</dbReference>
<dbReference type="InterPro" id="IPR011009">
    <property type="entry name" value="Kinase-like_dom_sf"/>
</dbReference>
<evidence type="ECO:0000313" key="9">
    <source>
        <dbReference type="Proteomes" id="UP001642483"/>
    </source>
</evidence>
<dbReference type="InterPro" id="IPR041046">
    <property type="entry name" value="FERM_F2"/>
</dbReference>
<dbReference type="PROSITE" id="PS00107">
    <property type="entry name" value="PROTEIN_KINASE_ATP"/>
    <property type="match status" value="1"/>
</dbReference>
<accession>A0ABP0GZ27</accession>
<keyword evidence="2" id="KW-0727">SH2 domain</keyword>
<feature type="domain" description="Protein kinase" evidence="6">
    <location>
        <begin position="857"/>
        <end position="1137"/>
    </location>
</feature>
<dbReference type="Pfam" id="PF07714">
    <property type="entry name" value="PK_Tyr_Ser-Thr"/>
    <property type="match status" value="2"/>
</dbReference>
<keyword evidence="3" id="KW-0418">Kinase</keyword>
<dbReference type="InterPro" id="IPR017441">
    <property type="entry name" value="Protein_kinase_ATP_BS"/>
</dbReference>
<sequence length="1137" mass="129269">MDFKVSVKVYQCNVSNDQVNDQKYLKDYTFQELNEPGTTTCDNILQKCADKCKISPLYLLHFALRDVVSDCWVNPRMQLQALRQTSNGTSSHESTSLLSEHNQIQLELRIRFIINSTKNVQPHRHCCVDGSSKSVFNEIGIKYLFHQLRSDFLEERIKLEGTVMETFSIALGAAVLDVLRLACEMNTDLTRALHYFKKVYKLIPKSYSVYMKSLNVINQWQMIRKFKCHVKRFSPSYSRWCLDDQGLAFFCDKYIQNLQMFVETDHCETYTIESGESPDQDFNKVTIGAECGIAKGDKDRARWCNFDQIADLTLQAGRRSHPGDDNSKQTWVVTVSQLDGSTLHLHLPSLTKAENLASCIDGYYQLFVDPHHSLCKEVCPPSLAERLACRCHGSVTAQLAEDIIKKQPGCQPGTCILRQSRESCFEYFINTVIQVNPELSIKNYKLAWRDGKLGIFGLEDSYTCRNLTAFIDTYKDEDPDNLVPFKLNQLIPPYGKENADLVVCLCDGTPAEIENGSKLKTSIGIIQLKDYLYSTQLGEGKFTKVLLYEHKEQKSKVAVKKLKLVKEYGQKQHVEDSFQTTISMSIFCENAHIVQAIGIMSSMLVLEYVPFGSITTYLKQLVSSRRSREWNSWFLSALWQLTHACNYLEWKGIPHGNIQGKNVLLQRDSPDPHIKLSDAGVSTYNKTSEERHIVYTVPMLQAPWLAWEFCHMDNRAPLNNKPTVAGDKWSYATTVCEICEWGDLGIQRADAWNLSADLKQRYNGFDSGIARVVKIPEILTSTSSSIDGLIQECWRIDPGKRPPFKKLLRELGGVLTSDYVLPYPASESFTPGASISSGANEAVVNTANLTKYNDCNLKILHCLGQGNFGTVHLCLYEQVINGRCYSEKVAVKTPHDPHTSQSMYVLSQEVKTMLKINHRHVVRIKGITVSPQKIVMEYLTGGSLCDHLHRKAEEGIPITSLHPQLLDFAMQISQGMTALQEKRVIHRDLALRNILLAQDSPDSPCYAKISDFGLSRILNENSTYYSGNPVQSPILWYAPECLQKNGPRAFHLQSDIWSFGVTIWEMYSYGKIPEYSVKVIDAEQLPQLQERLKVGERLPKPEHCPSIVYHLMNECWKNKPTDRMSFEALCNELEKMK</sequence>
<dbReference type="InterPro" id="IPR051286">
    <property type="entry name" value="JAK"/>
</dbReference>
<dbReference type="PANTHER" id="PTHR45807:SF7">
    <property type="entry name" value="TYROSINE-PROTEIN KINASE HOPSCOTCH"/>
    <property type="match status" value="1"/>
</dbReference>
<feature type="domain" description="FERM" evidence="7">
    <location>
        <begin position="19"/>
        <end position="371"/>
    </location>
</feature>
<dbReference type="Pfam" id="PF18377">
    <property type="entry name" value="FERM_F2"/>
    <property type="match status" value="1"/>
</dbReference>
<evidence type="ECO:0000256" key="4">
    <source>
        <dbReference type="ARBA" id="ARBA00051245"/>
    </source>
</evidence>
<evidence type="ECO:0000256" key="3">
    <source>
        <dbReference type="ARBA" id="ARBA00023137"/>
    </source>
</evidence>
<protein>
    <recommendedName>
        <fullName evidence="1">non-specific protein-tyrosine kinase</fullName>
        <ecNumber evidence="1">2.7.10.2</ecNumber>
    </recommendedName>
</protein>
<dbReference type="SUPFAM" id="SSF50729">
    <property type="entry name" value="PH domain-like"/>
    <property type="match status" value="1"/>
</dbReference>
<dbReference type="SUPFAM" id="SSF55550">
    <property type="entry name" value="SH2 domain"/>
    <property type="match status" value="1"/>
</dbReference>
<dbReference type="EMBL" id="CAWYQH010000163">
    <property type="protein sequence ID" value="CAK8696902.1"/>
    <property type="molecule type" value="Genomic_DNA"/>
</dbReference>
<keyword evidence="9" id="KW-1185">Reference proteome</keyword>
<dbReference type="InterPro" id="IPR011993">
    <property type="entry name" value="PH-like_dom_sf"/>
</dbReference>
<keyword evidence="3" id="KW-0808">Transferase</keyword>
<dbReference type="InterPro" id="IPR000299">
    <property type="entry name" value="FERM_domain"/>
</dbReference>
<evidence type="ECO:0000313" key="8">
    <source>
        <dbReference type="EMBL" id="CAK8696902.1"/>
    </source>
</evidence>
<dbReference type="EC" id="2.7.10.2" evidence="1"/>
<dbReference type="InterPro" id="IPR000719">
    <property type="entry name" value="Prot_kinase_dom"/>
</dbReference>
<dbReference type="PROSITE" id="PS50011">
    <property type="entry name" value="PROTEIN_KINASE_DOM"/>
    <property type="match status" value="2"/>
</dbReference>
<evidence type="ECO:0000259" key="7">
    <source>
        <dbReference type="PROSITE" id="PS50057"/>
    </source>
</evidence>
<dbReference type="InterPro" id="IPR008266">
    <property type="entry name" value="Tyr_kinase_AS"/>
</dbReference>
<evidence type="ECO:0000256" key="5">
    <source>
        <dbReference type="PROSITE-ProRule" id="PRU10141"/>
    </source>
</evidence>
<feature type="binding site" evidence="5">
    <location>
        <position position="892"/>
    </location>
    <ligand>
        <name>ATP</name>
        <dbReference type="ChEBI" id="CHEBI:30616"/>
    </ligand>
</feature>
<comment type="caution">
    <text evidence="8">The sequence shown here is derived from an EMBL/GenBank/DDBJ whole genome shotgun (WGS) entry which is preliminary data.</text>
</comment>
<dbReference type="Gene3D" id="3.30.505.10">
    <property type="entry name" value="SH2 domain"/>
    <property type="match status" value="1"/>
</dbReference>
<dbReference type="SMART" id="SM00219">
    <property type="entry name" value="TyrKc"/>
    <property type="match status" value="1"/>
</dbReference>
<keyword evidence="5" id="KW-0067">ATP-binding</keyword>
<dbReference type="InterPro" id="IPR036860">
    <property type="entry name" value="SH2_dom_sf"/>
</dbReference>
<comment type="catalytic activity">
    <reaction evidence="4">
        <text>L-tyrosyl-[protein] + ATP = O-phospho-L-tyrosyl-[protein] + ADP + H(+)</text>
        <dbReference type="Rhea" id="RHEA:10596"/>
        <dbReference type="Rhea" id="RHEA-COMP:10136"/>
        <dbReference type="Rhea" id="RHEA-COMP:20101"/>
        <dbReference type="ChEBI" id="CHEBI:15378"/>
        <dbReference type="ChEBI" id="CHEBI:30616"/>
        <dbReference type="ChEBI" id="CHEBI:46858"/>
        <dbReference type="ChEBI" id="CHEBI:61978"/>
        <dbReference type="ChEBI" id="CHEBI:456216"/>
        <dbReference type="EC" id="2.7.10.2"/>
    </reaction>
</comment>
<name>A0ABP0GZ27_CLALP</name>
<feature type="domain" description="Protein kinase" evidence="6">
    <location>
        <begin position="531"/>
        <end position="820"/>
    </location>
</feature>
<reference evidence="8 9" key="1">
    <citation type="submission" date="2024-02" db="EMBL/GenBank/DDBJ databases">
        <authorList>
            <person name="Daric V."/>
            <person name="Darras S."/>
        </authorList>
    </citation>
    <scope>NUCLEOTIDE SEQUENCE [LARGE SCALE GENOMIC DNA]</scope>
</reference>
<gene>
    <name evidence="8" type="ORF">CVLEPA_LOCUS30210</name>
</gene>
<keyword evidence="5" id="KW-0547">Nucleotide-binding</keyword>
<evidence type="ECO:0000259" key="6">
    <source>
        <dbReference type="PROSITE" id="PS50011"/>
    </source>
</evidence>
<dbReference type="PROSITE" id="PS00109">
    <property type="entry name" value="PROTEIN_KINASE_TYR"/>
    <property type="match status" value="1"/>
</dbReference>
<dbReference type="Gene3D" id="2.30.29.30">
    <property type="entry name" value="Pleckstrin-homology domain (PH domain)/Phosphotyrosine-binding domain (PTB)"/>
    <property type="match status" value="1"/>
</dbReference>
<dbReference type="InterPro" id="IPR020635">
    <property type="entry name" value="Tyr_kinase_cat_dom"/>
</dbReference>